<reference evidence="3" key="2">
    <citation type="submission" date="2025-09" db="UniProtKB">
        <authorList>
            <consortium name="Ensembl"/>
        </authorList>
    </citation>
    <scope>IDENTIFICATION</scope>
</reference>
<dbReference type="PANTHER" id="PTHR47977">
    <property type="entry name" value="RAS-RELATED PROTEIN RAB"/>
    <property type="match status" value="1"/>
</dbReference>
<dbReference type="PROSITE" id="PS51421">
    <property type="entry name" value="RAS"/>
    <property type="match status" value="1"/>
</dbReference>
<accession>A0A8C6V511</accession>
<dbReference type="Pfam" id="PF00071">
    <property type="entry name" value="Ras"/>
    <property type="match status" value="1"/>
</dbReference>
<dbReference type="PRINTS" id="PR00449">
    <property type="entry name" value="RASTRNSFRMNG"/>
</dbReference>
<dbReference type="Gene3D" id="3.40.50.300">
    <property type="entry name" value="P-loop containing nucleotide triphosphate hydrolases"/>
    <property type="match status" value="1"/>
</dbReference>
<evidence type="ECO:0000313" key="3">
    <source>
        <dbReference type="Ensembl" id="ENSNMLP00000043982.1"/>
    </source>
</evidence>
<dbReference type="SMART" id="SM00175">
    <property type="entry name" value="RAB"/>
    <property type="match status" value="1"/>
</dbReference>
<dbReference type="InterPro" id="IPR005225">
    <property type="entry name" value="Small_GTP-bd"/>
</dbReference>
<dbReference type="PROSITE" id="PS51419">
    <property type="entry name" value="RAB"/>
    <property type="match status" value="1"/>
</dbReference>
<keyword evidence="2" id="KW-0342">GTP-binding</keyword>
<dbReference type="Ensembl" id="ENSNMLT00000048819.1">
    <property type="protein sequence ID" value="ENSNMLP00000043982.1"/>
    <property type="gene ID" value="ENSNMLG00000026638.1"/>
</dbReference>
<dbReference type="InterPro" id="IPR050227">
    <property type="entry name" value="Rab"/>
</dbReference>
<evidence type="ECO:0000256" key="1">
    <source>
        <dbReference type="ARBA" id="ARBA00022741"/>
    </source>
</evidence>
<organism evidence="3 4">
    <name type="scientific">Neogobius melanostomus</name>
    <name type="common">round goby</name>
    <dbReference type="NCBI Taxonomy" id="47308"/>
    <lineage>
        <taxon>Eukaryota</taxon>
        <taxon>Metazoa</taxon>
        <taxon>Chordata</taxon>
        <taxon>Craniata</taxon>
        <taxon>Vertebrata</taxon>
        <taxon>Euteleostomi</taxon>
        <taxon>Actinopterygii</taxon>
        <taxon>Neopterygii</taxon>
        <taxon>Teleostei</taxon>
        <taxon>Neoteleostei</taxon>
        <taxon>Acanthomorphata</taxon>
        <taxon>Gobiaria</taxon>
        <taxon>Gobiiformes</taxon>
        <taxon>Gobioidei</taxon>
        <taxon>Gobiidae</taxon>
        <taxon>Benthophilinae</taxon>
        <taxon>Neogobiini</taxon>
        <taxon>Neogobius</taxon>
    </lineage>
</organism>
<reference evidence="3" key="1">
    <citation type="submission" date="2025-08" db="UniProtKB">
        <authorList>
            <consortium name="Ensembl"/>
        </authorList>
    </citation>
    <scope>IDENTIFICATION</scope>
</reference>
<dbReference type="SMART" id="SM00174">
    <property type="entry name" value="RHO"/>
    <property type="match status" value="1"/>
</dbReference>
<protein>
    <submittedName>
        <fullName evidence="3">Uncharacterized protein</fullName>
    </submittedName>
</protein>
<dbReference type="InterPro" id="IPR001806">
    <property type="entry name" value="Small_GTPase"/>
</dbReference>
<dbReference type="CDD" id="cd00154">
    <property type="entry name" value="Rab"/>
    <property type="match status" value="1"/>
</dbReference>
<evidence type="ECO:0000313" key="4">
    <source>
        <dbReference type="Proteomes" id="UP000694523"/>
    </source>
</evidence>
<sequence>MQENLRKPVTMPQVHRYHKVNAGDNKDLSSATAFNAALDSRPLCEKISQQPSKPNMRRVQESNIRISAGLDRSACRYEVVMIGDSSVGKTSFIQRAQSGTFSSDVPASIGMDSYKWTVVVNGKDIVLHLWDTAGQERFRSMTKQIFHRAQAFLLMYDVTCAQTFTAVSYWASCIKEGAAENAVVLLLGIRATVWKEK</sequence>
<dbReference type="InterPro" id="IPR027417">
    <property type="entry name" value="P-loop_NTPase"/>
</dbReference>
<dbReference type="SUPFAM" id="SSF52540">
    <property type="entry name" value="P-loop containing nucleoside triphosphate hydrolases"/>
    <property type="match status" value="1"/>
</dbReference>
<keyword evidence="1" id="KW-0547">Nucleotide-binding</keyword>
<evidence type="ECO:0000256" key="2">
    <source>
        <dbReference type="ARBA" id="ARBA00023134"/>
    </source>
</evidence>
<proteinExistence type="predicted"/>
<dbReference type="AlphaFoldDB" id="A0A8C6V511"/>
<dbReference type="SMART" id="SM00173">
    <property type="entry name" value="RAS"/>
    <property type="match status" value="1"/>
</dbReference>
<dbReference type="Proteomes" id="UP000694523">
    <property type="component" value="Unplaced"/>
</dbReference>
<dbReference type="NCBIfam" id="TIGR00231">
    <property type="entry name" value="small_GTP"/>
    <property type="match status" value="1"/>
</dbReference>
<name>A0A8C6V511_9GOBI</name>
<dbReference type="GO" id="GO:0005525">
    <property type="term" value="F:GTP binding"/>
    <property type="evidence" value="ECO:0007669"/>
    <property type="project" value="UniProtKB-KW"/>
</dbReference>
<keyword evidence="4" id="KW-1185">Reference proteome</keyword>
<dbReference type="GO" id="GO:0003924">
    <property type="term" value="F:GTPase activity"/>
    <property type="evidence" value="ECO:0007669"/>
    <property type="project" value="InterPro"/>
</dbReference>
<dbReference type="FunFam" id="3.40.50.300:FF:001447">
    <property type="entry name" value="Ras-related protein Rab-1B"/>
    <property type="match status" value="1"/>
</dbReference>